<sequence length="774" mass="84892">MRIRIAVLMLWLLLGRNSRWRRRALEAVLRAADSGAPVALRAAARALKSLGPETVWQTWLEPTVSGVPPQRWTSPLVTELASGATTVPDVLVDAAWSDWHYEHHPELWSLLRGWNRAATMAYPQLRFLSRLALGDDGETSGGETVDARSLARAAARFDHPIGERARETLLTCDDSRAVDLFCATAADADAPHAVEFCRTHHLAPADPAERAVFFLRTGQHEQYRAMDPDGALLTAHYHDAPSEERSALREAMTRLGGIDILRVLAGQRHRDRDVASLNHKERAYLIGQFTRQRDWDQLWPFTVLLPLADAVRVVHSFGDWRPSGADDRRVFETLLAAGPVTKQVRALSTGSPAWDTPHTRIVLRDLDERATDAVDLDFAPDGRGLAFASPGQCAGIVDLDSNTLSRLYHFTGSLTRIAQLGPDSVVVAESGRDRGGHRPGHTRLHYCDSQGRQTLSFGATRVAHVRQLRRTAGDRCFLVLSAQGRVEDGEWTLFTGAADGPLVDTGMFSGRNHPGLTATLDPEGRIVAVLDERTGRVADLADPTAAVTLRNSTAAAGDGMPHVAMSPSLLVRGNHQGRVQVWREPLTSRKAPVSKRLWQHQHQEDRRLIGLSWSPALQRLLALSQRGPAIAVHLPSLKVLGTPAYDDGPVPGTRVPKPIPLGRAVPGARPFMRLSPQGDVLAMGGVLPGHIDLYALSLLTVRPFIGKPMGLMRHKDLTAVITALENPVLDEESRTTLTLLRTCLEHRFRHDVLLGDAQGTAVAVVDNHEIELGW</sequence>
<organism evidence="1 2">
    <name type="scientific">Streptomyces flaveus</name>
    <dbReference type="NCBI Taxonomy" id="66370"/>
    <lineage>
        <taxon>Bacteria</taxon>
        <taxon>Bacillati</taxon>
        <taxon>Actinomycetota</taxon>
        <taxon>Actinomycetes</taxon>
        <taxon>Kitasatosporales</taxon>
        <taxon>Streptomycetaceae</taxon>
        <taxon>Streptomyces</taxon>
        <taxon>Streptomyces aurantiacus group</taxon>
    </lineage>
</organism>
<dbReference type="AlphaFoldDB" id="A0A917R834"/>
<evidence type="ECO:0000313" key="2">
    <source>
        <dbReference type="Proteomes" id="UP000637788"/>
    </source>
</evidence>
<keyword evidence="2" id="KW-1185">Reference proteome</keyword>
<dbReference type="EMBL" id="BMPQ01000020">
    <property type="protein sequence ID" value="GGK94112.1"/>
    <property type="molecule type" value="Genomic_DNA"/>
</dbReference>
<reference evidence="1" key="1">
    <citation type="journal article" date="2014" name="Int. J. Syst. Evol. Microbiol.">
        <title>Complete genome sequence of Corynebacterium casei LMG S-19264T (=DSM 44701T), isolated from a smear-ripened cheese.</title>
        <authorList>
            <consortium name="US DOE Joint Genome Institute (JGI-PGF)"/>
            <person name="Walter F."/>
            <person name="Albersmeier A."/>
            <person name="Kalinowski J."/>
            <person name="Ruckert C."/>
        </authorList>
    </citation>
    <scope>NUCLEOTIDE SEQUENCE</scope>
    <source>
        <strain evidence="1">JCM 3035</strain>
    </source>
</reference>
<name>A0A917R834_9ACTN</name>
<dbReference type="InterPro" id="IPR015943">
    <property type="entry name" value="WD40/YVTN_repeat-like_dom_sf"/>
</dbReference>
<reference evidence="1" key="2">
    <citation type="submission" date="2020-09" db="EMBL/GenBank/DDBJ databases">
        <authorList>
            <person name="Sun Q."/>
            <person name="Ohkuma M."/>
        </authorList>
    </citation>
    <scope>NUCLEOTIDE SEQUENCE</scope>
    <source>
        <strain evidence="1">JCM 3035</strain>
    </source>
</reference>
<comment type="caution">
    <text evidence="1">The sequence shown here is derived from an EMBL/GenBank/DDBJ whole genome shotgun (WGS) entry which is preliminary data.</text>
</comment>
<proteinExistence type="predicted"/>
<dbReference type="SUPFAM" id="SSF82171">
    <property type="entry name" value="DPP6 N-terminal domain-like"/>
    <property type="match status" value="1"/>
</dbReference>
<dbReference type="Proteomes" id="UP000637788">
    <property type="component" value="Unassembled WGS sequence"/>
</dbReference>
<evidence type="ECO:0000313" key="1">
    <source>
        <dbReference type="EMBL" id="GGK94112.1"/>
    </source>
</evidence>
<dbReference type="RefSeq" id="WP_189325254.1">
    <property type="nucleotide sequence ID" value="NZ_BMPQ01000020.1"/>
</dbReference>
<dbReference type="Gene3D" id="2.130.10.10">
    <property type="entry name" value="YVTN repeat-like/Quinoprotein amine dehydrogenase"/>
    <property type="match status" value="1"/>
</dbReference>
<accession>A0A917R834</accession>
<gene>
    <name evidence="1" type="ORF">GCM10010094_63710</name>
</gene>
<protein>
    <submittedName>
        <fullName evidence="1">Uncharacterized protein</fullName>
    </submittedName>
</protein>